<feature type="signal peptide" evidence="1">
    <location>
        <begin position="1"/>
        <end position="29"/>
    </location>
</feature>
<dbReference type="PANTHER" id="PTHR10151">
    <property type="entry name" value="ECTONUCLEOTIDE PYROPHOSPHATASE/PHOSPHODIESTERASE"/>
    <property type="match status" value="1"/>
</dbReference>
<keyword evidence="3" id="KW-1185">Reference proteome</keyword>
<reference evidence="2 3" key="1">
    <citation type="submission" date="2017-06" db="EMBL/GenBank/DDBJ databases">
        <title>A platform for efficient transgenesis in Macrostomum lignano, a flatworm model organism for stem cell research.</title>
        <authorList>
            <person name="Berezikov E."/>
        </authorList>
    </citation>
    <scope>NUCLEOTIDE SEQUENCE [LARGE SCALE GENOMIC DNA]</scope>
    <source>
        <strain evidence="2">DV1</strain>
        <tissue evidence="2">Whole organism</tissue>
    </source>
</reference>
<dbReference type="EMBL" id="NIVC01003088">
    <property type="protein sequence ID" value="PAA53429.1"/>
    <property type="molecule type" value="Genomic_DNA"/>
</dbReference>
<organism evidence="2 3">
    <name type="scientific">Macrostomum lignano</name>
    <dbReference type="NCBI Taxonomy" id="282301"/>
    <lineage>
        <taxon>Eukaryota</taxon>
        <taxon>Metazoa</taxon>
        <taxon>Spiralia</taxon>
        <taxon>Lophotrochozoa</taxon>
        <taxon>Platyhelminthes</taxon>
        <taxon>Rhabditophora</taxon>
        <taxon>Macrostomorpha</taxon>
        <taxon>Macrostomida</taxon>
        <taxon>Macrostomidae</taxon>
        <taxon>Macrostomum</taxon>
    </lineage>
</organism>
<accession>A0A267DXX0</accession>
<dbReference type="Proteomes" id="UP000215902">
    <property type="component" value="Unassembled WGS sequence"/>
</dbReference>
<name>A0A267DXX0_9PLAT</name>
<dbReference type="OrthoDB" id="415411at2759"/>
<dbReference type="CDD" id="cd16018">
    <property type="entry name" value="Enpp"/>
    <property type="match status" value="1"/>
</dbReference>
<gene>
    <name evidence="2" type="ORF">BOX15_Mlig032571g2</name>
</gene>
<dbReference type="GO" id="GO:0016787">
    <property type="term" value="F:hydrolase activity"/>
    <property type="evidence" value="ECO:0007669"/>
    <property type="project" value="UniProtKB-ARBA"/>
</dbReference>
<proteinExistence type="predicted"/>
<dbReference type="SUPFAM" id="SSF53649">
    <property type="entry name" value="Alkaline phosphatase-like"/>
    <property type="match status" value="1"/>
</dbReference>
<evidence type="ECO:0000313" key="3">
    <source>
        <dbReference type="Proteomes" id="UP000215902"/>
    </source>
</evidence>
<keyword evidence="1" id="KW-0732">Signal</keyword>
<dbReference type="AlphaFoldDB" id="A0A267DXX0"/>
<comment type="caution">
    <text evidence="2">The sequence shown here is derived from an EMBL/GenBank/DDBJ whole genome shotgun (WGS) entry which is preliminary data.</text>
</comment>
<dbReference type="InterPro" id="IPR002591">
    <property type="entry name" value="Phosphodiest/P_Trfase"/>
</dbReference>
<sequence length="517" mass="56600">MLMTSALSSISLYTWLLIASCRLPAGCHAISSASSSGGQAPLFVLLLDGLRWDYPLDSNLTGFSRLRQRGASVLPLRPVYPSLCLPNIYSMFTGVYPHHHGLVGNENYDPSLDAIFNKSSPGLMSLLHTELGVETLWDSLSRVGRRSLLYYLPGCAYSGNYGPSVCARPYRTMAPLEEVQSALLEGAKSMRNGYADLVVLYVDLLDWGGHRFGPESATNRRRLLRQIDVLVSLATKQIVDSDWGASAGAHLLVIGDHGMSGVVKADRADLQNFAKHSDVLRVVHVGAAVGVWPVPGKNQSLWQMMQLMQSQHPHVEVLTDAQLISRFYPRVANQPEQPAVSARLPPISLLAEPGIFVETFHRHYPSYSSGPAKGWHGYDPVAKDMHTAVLVAGPLVQPGKLLSNATIGFDAVESLDVYPLMRRLLGLKDSEQHYRNRIWRRQSSSRLLSDLLLRADDGDPASGIERKHNDESAALMLDRLNAKSPTSGAESVICRSSSSSSAAAILLLMTLQLVFEL</sequence>
<dbReference type="Gene3D" id="3.30.1360.180">
    <property type="match status" value="1"/>
</dbReference>
<dbReference type="STRING" id="282301.A0A267DXX0"/>
<protein>
    <submittedName>
        <fullName evidence="2">Uncharacterized protein</fullName>
    </submittedName>
</protein>
<evidence type="ECO:0000313" key="2">
    <source>
        <dbReference type="EMBL" id="PAA53429.1"/>
    </source>
</evidence>
<dbReference type="PANTHER" id="PTHR10151:SF120">
    <property type="entry name" value="BIS(5'-ADENOSYL)-TRIPHOSPHATASE"/>
    <property type="match status" value="1"/>
</dbReference>
<dbReference type="Gene3D" id="3.40.720.10">
    <property type="entry name" value="Alkaline Phosphatase, subunit A"/>
    <property type="match status" value="1"/>
</dbReference>
<dbReference type="Pfam" id="PF01663">
    <property type="entry name" value="Phosphodiest"/>
    <property type="match status" value="1"/>
</dbReference>
<evidence type="ECO:0000256" key="1">
    <source>
        <dbReference type="SAM" id="SignalP"/>
    </source>
</evidence>
<dbReference type="InterPro" id="IPR017850">
    <property type="entry name" value="Alkaline_phosphatase_core_sf"/>
</dbReference>
<feature type="chain" id="PRO_5012334188" evidence="1">
    <location>
        <begin position="30"/>
        <end position="517"/>
    </location>
</feature>